<comment type="function">
    <text evidence="6">Catalyzes the decarboxylation of L-tyrosine to produce tyramine for methanofuran biosynthesis. Can also catalyze the decarboxylation of L-aspartate to produce beta-alanine for coenzyme A (CoA) biosynthesis.</text>
</comment>
<gene>
    <name evidence="6 8" type="primary">mfnA</name>
    <name evidence="8" type="ORF">KENJCFKB_00038</name>
</gene>
<dbReference type="EC" id="4.1.1.11" evidence="6"/>
<dbReference type="GO" id="GO:0004068">
    <property type="term" value="F:aspartate 1-decarboxylase activity"/>
    <property type="evidence" value="ECO:0007669"/>
    <property type="project" value="UniProtKB-UniRule"/>
</dbReference>
<proteinExistence type="inferred from homology"/>
<dbReference type="InterPro" id="IPR050477">
    <property type="entry name" value="GrpII_AminoAcid_Decarb"/>
</dbReference>
<comment type="similarity">
    <text evidence="5">Belongs to the group II decarboxylase family. Sphingosine-1-phosphate lyase subfamily.</text>
</comment>
<comment type="catalytic activity">
    <reaction evidence="6">
        <text>L-aspartate + H(+) = beta-alanine + CO2</text>
        <dbReference type="Rhea" id="RHEA:19497"/>
        <dbReference type="ChEBI" id="CHEBI:15378"/>
        <dbReference type="ChEBI" id="CHEBI:16526"/>
        <dbReference type="ChEBI" id="CHEBI:29991"/>
        <dbReference type="ChEBI" id="CHEBI:57966"/>
        <dbReference type="EC" id="4.1.1.11"/>
    </reaction>
</comment>
<accession>A0A7G9Z2U3</accession>
<dbReference type="GO" id="GO:0019752">
    <property type="term" value="P:carboxylic acid metabolic process"/>
    <property type="evidence" value="ECO:0007669"/>
    <property type="project" value="InterPro"/>
</dbReference>
<feature type="modified residue" description="N6-(pyridoxal phosphate)lysine" evidence="6 7">
    <location>
        <position position="227"/>
    </location>
</feature>
<dbReference type="Gene3D" id="3.40.640.10">
    <property type="entry name" value="Type I PLP-dependent aspartate aminotransferase-like (Major domain)"/>
    <property type="match status" value="1"/>
</dbReference>
<evidence type="ECO:0000256" key="3">
    <source>
        <dbReference type="ARBA" id="ARBA00022898"/>
    </source>
</evidence>
<dbReference type="PANTHER" id="PTHR42735">
    <property type="match status" value="1"/>
</dbReference>
<evidence type="ECO:0000256" key="2">
    <source>
        <dbReference type="ARBA" id="ARBA00022793"/>
    </source>
</evidence>
<dbReference type="EC" id="4.1.1.25" evidence="6"/>
<dbReference type="GO" id="GO:0004837">
    <property type="term" value="F:tyrosine decarboxylase activity"/>
    <property type="evidence" value="ECO:0007669"/>
    <property type="project" value="UniProtKB-UniRule"/>
</dbReference>
<evidence type="ECO:0000256" key="5">
    <source>
        <dbReference type="ARBA" id="ARBA00038302"/>
    </source>
</evidence>
<dbReference type="PANTHER" id="PTHR42735:SF6">
    <property type="entry name" value="SPHINGOSINE-1-PHOSPHATE LYASE 1"/>
    <property type="match status" value="1"/>
</dbReference>
<dbReference type="EMBL" id="MT631586">
    <property type="protein sequence ID" value="QNO54577.1"/>
    <property type="molecule type" value="Genomic_DNA"/>
</dbReference>
<evidence type="ECO:0000256" key="1">
    <source>
        <dbReference type="ARBA" id="ARBA00001933"/>
    </source>
</evidence>
<evidence type="ECO:0000313" key="8">
    <source>
        <dbReference type="EMBL" id="QNO54577.1"/>
    </source>
</evidence>
<dbReference type="AlphaFoldDB" id="A0A7G9Z2U3"/>
<name>A0A7G9Z2U3_9EURY</name>
<comment type="similarity">
    <text evidence="6">Belongs to the group II decarboxylase family. MfnA subfamily.</text>
</comment>
<dbReference type="InterPro" id="IPR002129">
    <property type="entry name" value="PyrdxlP-dep_de-COase"/>
</dbReference>
<dbReference type="InterPro" id="IPR015424">
    <property type="entry name" value="PyrdxlP-dep_Trfase"/>
</dbReference>
<evidence type="ECO:0000256" key="7">
    <source>
        <dbReference type="PIRSR" id="PIRSR602129-50"/>
    </source>
</evidence>
<comment type="pathway">
    <text evidence="6">Cofactor biosynthesis; methanofuran biosynthesis.</text>
</comment>
<dbReference type="UniPathway" id="UPA00080"/>
<dbReference type="NCBIfam" id="TIGR03812">
    <property type="entry name" value="tyr_de_CO2_Arch"/>
    <property type="match status" value="1"/>
</dbReference>
<dbReference type="PROSITE" id="PS00392">
    <property type="entry name" value="DDC_GAD_HDC_YDC"/>
    <property type="match status" value="1"/>
</dbReference>
<dbReference type="InterPro" id="IPR021115">
    <property type="entry name" value="Pyridoxal-P_BS"/>
</dbReference>
<dbReference type="HAMAP" id="MF_01610">
    <property type="entry name" value="MfnA_decarbox"/>
    <property type="match status" value="1"/>
</dbReference>
<keyword evidence="3 6" id="KW-0663">Pyridoxal phosphate</keyword>
<dbReference type="GO" id="GO:2001120">
    <property type="term" value="P:methanofuran biosynthetic process"/>
    <property type="evidence" value="ECO:0007669"/>
    <property type="project" value="UniProtKB-UniRule"/>
</dbReference>
<dbReference type="Pfam" id="PF00282">
    <property type="entry name" value="Pyridoxal_deC"/>
    <property type="match status" value="1"/>
</dbReference>
<protein>
    <recommendedName>
        <fullName evidence="6">Probable L-tyrosine/L-aspartate decarboxylase</fullName>
        <shortName evidence="6">TDC/ADC</shortName>
        <ecNumber evidence="6">4.1.1.11</ecNumber>
        <ecNumber evidence="6">4.1.1.25</ecNumber>
    </recommendedName>
</protein>
<sequence>MEERGISKQELKSFLKEQKQRDLTYRKVLSSMCTYPHEIAAYAHNLFLDSNLGDSGLVPGTKEMEDELIRMIGALVGNENAHGYISTGGTESNIQAIRAIRNRKRKAGLQQMNIIVPKTAHFSFDKIEDILSLEVKKAGLDDELRVDVNSVEELIDDNTISIVGIAGTTEFGQIDPIKELADIAHNNDIFLHVDAAFGGFVIPFLDTEYQFDFSLDAVSSISVDPHKMGMSTIPAGCILFRDESYLADLAVNTPYLTTNEQCSLIGTRSGAPVAATYAVLKYLGRNGLRAIVAECMQQTRMLVRGAKAMGVYPVIEPVTNVVTLRFPDVDRVAKALEARGWQVSTTRAPKALRLVIMPHVTEETIELFLNDLKNAK</sequence>
<dbReference type="InterPro" id="IPR020931">
    <property type="entry name" value="MfnA"/>
</dbReference>
<organism evidence="8">
    <name type="scientific">Candidatus Methanophaga sp. ANME-1 ERB7</name>
    <dbReference type="NCBI Taxonomy" id="2759913"/>
    <lineage>
        <taxon>Archaea</taxon>
        <taxon>Methanobacteriati</taxon>
        <taxon>Methanobacteriota</taxon>
        <taxon>Stenosarchaea group</taxon>
        <taxon>Methanomicrobia</taxon>
        <taxon>Candidatus Methanophagales</taxon>
        <taxon>Candidatus Methanophagaceae</taxon>
        <taxon>Candidatus Methanophaga</taxon>
    </lineage>
</organism>
<keyword evidence="2 6" id="KW-0210">Decarboxylase</keyword>
<dbReference type="Gene3D" id="3.90.1150.10">
    <property type="entry name" value="Aspartate Aminotransferase, domain 1"/>
    <property type="match status" value="1"/>
</dbReference>
<dbReference type="InterPro" id="IPR015421">
    <property type="entry name" value="PyrdxlP-dep_Trfase_major"/>
</dbReference>
<evidence type="ECO:0000256" key="6">
    <source>
        <dbReference type="HAMAP-Rule" id="MF_01610"/>
    </source>
</evidence>
<evidence type="ECO:0000256" key="4">
    <source>
        <dbReference type="ARBA" id="ARBA00023239"/>
    </source>
</evidence>
<dbReference type="UniPathway" id="UPA00241"/>
<reference evidence="8" key="1">
    <citation type="submission" date="2020-06" db="EMBL/GenBank/DDBJ databases">
        <title>Unique genomic features of the anaerobic methanotrophic archaea.</title>
        <authorList>
            <person name="Chadwick G.L."/>
            <person name="Skennerton C.T."/>
            <person name="Laso-Perez R."/>
            <person name="Leu A.O."/>
            <person name="Speth D.R."/>
            <person name="Yu H."/>
            <person name="Morgan-Lang C."/>
            <person name="Hatzenpichler R."/>
            <person name="Goudeau D."/>
            <person name="Malmstrom R."/>
            <person name="Brazelton W.J."/>
            <person name="Woyke T."/>
            <person name="Hallam S.J."/>
            <person name="Tyson G.W."/>
            <person name="Wegener G."/>
            <person name="Boetius A."/>
            <person name="Orphan V."/>
        </authorList>
    </citation>
    <scope>NUCLEOTIDE SEQUENCE</scope>
</reference>
<comment type="cofactor">
    <cofactor evidence="1 6 7">
        <name>pyridoxal 5'-phosphate</name>
        <dbReference type="ChEBI" id="CHEBI:597326"/>
    </cofactor>
</comment>
<dbReference type="InterPro" id="IPR015422">
    <property type="entry name" value="PyrdxlP-dep_Trfase_small"/>
</dbReference>
<keyword evidence="4 6" id="KW-0456">Lyase</keyword>
<comment type="catalytic activity">
    <reaction evidence="6">
        <text>L-tyrosine + H(+) = tyramine + CO2</text>
        <dbReference type="Rhea" id="RHEA:14345"/>
        <dbReference type="ChEBI" id="CHEBI:15378"/>
        <dbReference type="ChEBI" id="CHEBI:16526"/>
        <dbReference type="ChEBI" id="CHEBI:58315"/>
        <dbReference type="ChEBI" id="CHEBI:327995"/>
        <dbReference type="EC" id="4.1.1.25"/>
    </reaction>
</comment>
<dbReference type="SUPFAM" id="SSF53383">
    <property type="entry name" value="PLP-dependent transferases"/>
    <property type="match status" value="1"/>
</dbReference>
<dbReference type="GO" id="GO:0030170">
    <property type="term" value="F:pyridoxal phosphate binding"/>
    <property type="evidence" value="ECO:0007669"/>
    <property type="project" value="UniProtKB-UniRule"/>
</dbReference>
<dbReference type="GO" id="GO:0015937">
    <property type="term" value="P:coenzyme A biosynthetic process"/>
    <property type="evidence" value="ECO:0007669"/>
    <property type="project" value="UniProtKB-UniRule"/>
</dbReference>
<comment type="pathway">
    <text evidence="6">Cofactor biosynthesis; coenzyme A biosynthesis.</text>
</comment>